<dbReference type="Gene3D" id="3.40.640.10">
    <property type="entry name" value="Type I PLP-dependent aspartate aminotransferase-like (Major domain)"/>
    <property type="match status" value="1"/>
</dbReference>
<dbReference type="PANTHER" id="PTHR43797:SF2">
    <property type="entry name" value="HOMOCYSTEINE_CYSTEINE SYNTHASE"/>
    <property type="match status" value="1"/>
</dbReference>
<evidence type="ECO:0000256" key="4">
    <source>
        <dbReference type="ARBA" id="ARBA00022898"/>
    </source>
</evidence>
<dbReference type="Pfam" id="PF01053">
    <property type="entry name" value="Cys_Met_Meta_PP"/>
    <property type="match status" value="1"/>
</dbReference>
<dbReference type="InterPro" id="IPR054542">
    <property type="entry name" value="Cys_met_metab_PP"/>
</dbReference>
<evidence type="ECO:0000313" key="6">
    <source>
        <dbReference type="EMBL" id="MCL7713336.1"/>
    </source>
</evidence>
<keyword evidence="7" id="KW-1185">Reference proteome</keyword>
<dbReference type="NCBIfam" id="TIGR01326">
    <property type="entry name" value="OAH_OAS_sulfhy"/>
    <property type="match status" value="1"/>
</dbReference>
<proteinExistence type="inferred from homology"/>
<evidence type="ECO:0000256" key="1">
    <source>
        <dbReference type="ARBA" id="ARBA00001933"/>
    </source>
</evidence>
<reference evidence="6 7" key="1">
    <citation type="submission" date="2021-08" db="EMBL/GenBank/DDBJ databases">
        <title>Novel members of of the genus Stenotrophomonas from differernt environment.</title>
        <authorList>
            <person name="Deng Y."/>
        </authorList>
    </citation>
    <scope>NUCLEOTIDE SEQUENCE [LARGE SCALE GENOMIC DNA]</scope>
    <source>
        <strain evidence="6 7">CPCC 101365</strain>
    </source>
</reference>
<dbReference type="CDD" id="cd00614">
    <property type="entry name" value="CGS_like"/>
    <property type="match status" value="1"/>
</dbReference>
<comment type="cofactor">
    <cofactor evidence="1 5">
        <name>pyridoxal 5'-phosphate</name>
        <dbReference type="ChEBI" id="CHEBI:597326"/>
    </cofactor>
</comment>
<keyword evidence="3" id="KW-0808">Transferase</keyword>
<organism evidence="6 7">
    <name type="scientific">Stenotrophomonas mori</name>
    <dbReference type="NCBI Taxonomy" id="2871096"/>
    <lineage>
        <taxon>Bacteria</taxon>
        <taxon>Pseudomonadati</taxon>
        <taxon>Pseudomonadota</taxon>
        <taxon>Gammaproteobacteria</taxon>
        <taxon>Lysobacterales</taxon>
        <taxon>Lysobacteraceae</taxon>
        <taxon>Stenotrophomonas</taxon>
    </lineage>
</organism>
<dbReference type="Proteomes" id="UP001431235">
    <property type="component" value="Unassembled WGS sequence"/>
</dbReference>
<name>A0ABT0SDF1_9GAMM</name>
<accession>A0ABT0SDF1</accession>
<keyword evidence="4 5" id="KW-0663">Pyridoxal phosphate</keyword>
<dbReference type="GO" id="GO:0008483">
    <property type="term" value="F:transaminase activity"/>
    <property type="evidence" value="ECO:0007669"/>
    <property type="project" value="UniProtKB-KW"/>
</dbReference>
<comment type="similarity">
    <text evidence="2 5">Belongs to the trans-sulfuration enzymes family.</text>
</comment>
<keyword evidence="6" id="KW-0032">Aminotransferase</keyword>
<comment type="caution">
    <text evidence="6">The sequence shown here is derived from an EMBL/GenBank/DDBJ whole genome shotgun (WGS) entry which is preliminary data.</text>
</comment>
<dbReference type="Gene3D" id="3.90.1150.10">
    <property type="entry name" value="Aspartate Aminotransferase, domain 1"/>
    <property type="match status" value="1"/>
</dbReference>
<evidence type="ECO:0000256" key="3">
    <source>
        <dbReference type="ARBA" id="ARBA00022679"/>
    </source>
</evidence>
<dbReference type="EMBL" id="JAIKTS010000001">
    <property type="protein sequence ID" value="MCL7713336.1"/>
    <property type="molecule type" value="Genomic_DNA"/>
</dbReference>
<dbReference type="RefSeq" id="WP_250061298.1">
    <property type="nucleotide sequence ID" value="NZ_JAIKTS010000001.1"/>
</dbReference>
<dbReference type="PIRSF" id="PIRSF001434">
    <property type="entry name" value="CGS"/>
    <property type="match status" value="1"/>
</dbReference>
<dbReference type="PANTHER" id="PTHR43797">
    <property type="entry name" value="HOMOCYSTEINE/CYSTEINE SYNTHASE"/>
    <property type="match status" value="1"/>
</dbReference>
<evidence type="ECO:0000256" key="2">
    <source>
        <dbReference type="ARBA" id="ARBA00009077"/>
    </source>
</evidence>
<evidence type="ECO:0000313" key="7">
    <source>
        <dbReference type="Proteomes" id="UP001431235"/>
    </source>
</evidence>
<dbReference type="InterPro" id="IPR006235">
    <property type="entry name" value="OAc-hSer/O-AcSer_sulfhydrylase"/>
</dbReference>
<protein>
    <submittedName>
        <fullName evidence="6">Aminotransferase class I/II-fold pyridoxal phosphate-dependent enzyme</fullName>
    </submittedName>
</protein>
<dbReference type="SUPFAM" id="SSF53383">
    <property type="entry name" value="PLP-dependent transferases"/>
    <property type="match status" value="1"/>
</dbReference>
<gene>
    <name evidence="6" type="ORF">K5L01_01500</name>
</gene>
<dbReference type="InterPro" id="IPR015424">
    <property type="entry name" value="PyrdxlP-dep_Trfase"/>
</dbReference>
<dbReference type="InterPro" id="IPR015421">
    <property type="entry name" value="PyrdxlP-dep_Trfase_major"/>
</dbReference>
<sequence length="428" mass="45967">MTNPQWKPETIAVHGGYSPDPTTRAVAVPIYQTVAYAFDDTQHGADLFDLKVQGNIYTRIMNPTTDVLEQRIAALEGGIGALALASGQAAITYAIQTIAEAGDNILASSALYGGTYNLFAHTLPQFGIQTRFADYRDPQAFAALIDDRTKAVFVESIGNPRGNITDIEAIVAIAHAHGVPVIVDNTVATPYLQRPFDFGADIVVHSLTKYLGGHGTSLGGAIVDSGRFPWAEHKQRFPRLNTPDVSYHGVVYTEALGPAAYIGRARVVPLRNTGAAISPFNAFQILQGIETLALRMDRINSNTLAVAKYLQGHAKVAWVNYAALADHPEHALVQKYLRGQGSGVLTFGLPGGREAGARFLDALQLFTRLVNLGDAKSLATHPASTTHRQLDEAELEKAGVTLDTVRLSVGIEHIDDLLADLEQALAKA</sequence>
<evidence type="ECO:0000256" key="5">
    <source>
        <dbReference type="RuleBase" id="RU362118"/>
    </source>
</evidence>
<dbReference type="InterPro" id="IPR000277">
    <property type="entry name" value="Cys/Met-Metab_PyrdxlP-dep_enz"/>
</dbReference>
<dbReference type="PROSITE" id="PS00868">
    <property type="entry name" value="CYS_MET_METAB_PP"/>
    <property type="match status" value="1"/>
</dbReference>
<dbReference type="InterPro" id="IPR015422">
    <property type="entry name" value="PyrdxlP-dep_Trfase_small"/>
</dbReference>